<dbReference type="InterPro" id="IPR014710">
    <property type="entry name" value="RmlC-like_jellyroll"/>
</dbReference>
<comment type="caution">
    <text evidence="5">The sequence shown here is derived from an EMBL/GenBank/DDBJ whole genome shotgun (WGS) entry which is preliminary data.</text>
</comment>
<evidence type="ECO:0000313" key="6">
    <source>
        <dbReference type="Proteomes" id="UP000823912"/>
    </source>
</evidence>
<gene>
    <name evidence="5" type="ORF">IAA55_04905</name>
</gene>
<evidence type="ECO:0000256" key="2">
    <source>
        <dbReference type="ARBA" id="ARBA00023125"/>
    </source>
</evidence>
<dbReference type="SMART" id="SM00342">
    <property type="entry name" value="HTH_ARAC"/>
    <property type="match status" value="1"/>
</dbReference>
<evidence type="ECO:0000256" key="3">
    <source>
        <dbReference type="ARBA" id="ARBA00023163"/>
    </source>
</evidence>
<dbReference type="AlphaFoldDB" id="A0A9D1E9R1"/>
<dbReference type="Pfam" id="PF02311">
    <property type="entry name" value="AraC_binding"/>
    <property type="match status" value="1"/>
</dbReference>
<dbReference type="InterPro" id="IPR009057">
    <property type="entry name" value="Homeodomain-like_sf"/>
</dbReference>
<dbReference type="SUPFAM" id="SSF46689">
    <property type="entry name" value="Homeodomain-like"/>
    <property type="match status" value="1"/>
</dbReference>
<dbReference type="Gene3D" id="1.10.10.60">
    <property type="entry name" value="Homeodomain-like"/>
    <property type="match status" value="2"/>
</dbReference>
<sequence>MNQEQLDRHLKTVTEEEKHPLDIYGLMKMYDLFPEIPISYGYSGLLQALDNKQLTPKFQGRLTELVEDFQFLNGIVASKQDRFYPVALHQHDWMELAYMYSGSCTLTIAGKEVSLREHQCVLISQNTPHSSAACGENDILVNFLIRREYLNLNFFQRFSRGSYLTRYLISSMNAQKDTDRFLLFHSEGSRRLPLFVNEFLCEYFERNVHSKDFLDNCFALIFLELTEVYRKDQRQTADGGDDLLLPILRYLEKNWPTCTLKSTAEAFHMNPNYLSGYIRRHTGQTFKSILQENRLLFAQNLLKNTNLPVTEICARAGYANVSFFYKIFAKRFGCTPAQYRSQGRGK</sequence>
<dbReference type="SUPFAM" id="SSF51182">
    <property type="entry name" value="RmlC-like cupins"/>
    <property type="match status" value="1"/>
</dbReference>
<protein>
    <submittedName>
        <fullName evidence="5">Helix-turn-helix domain-containing protein</fullName>
    </submittedName>
</protein>
<keyword evidence="1" id="KW-0805">Transcription regulation</keyword>
<dbReference type="InterPro" id="IPR018060">
    <property type="entry name" value="HTH_AraC"/>
</dbReference>
<dbReference type="GO" id="GO:0003700">
    <property type="term" value="F:DNA-binding transcription factor activity"/>
    <property type="evidence" value="ECO:0007669"/>
    <property type="project" value="InterPro"/>
</dbReference>
<dbReference type="PANTHER" id="PTHR43280:SF2">
    <property type="entry name" value="HTH-TYPE TRANSCRIPTIONAL REGULATOR EXSA"/>
    <property type="match status" value="1"/>
</dbReference>
<dbReference type="Gene3D" id="2.60.120.10">
    <property type="entry name" value="Jelly Rolls"/>
    <property type="match status" value="1"/>
</dbReference>
<proteinExistence type="predicted"/>
<dbReference type="InterPro" id="IPR020449">
    <property type="entry name" value="Tscrpt_reg_AraC-type_HTH"/>
</dbReference>
<dbReference type="PANTHER" id="PTHR43280">
    <property type="entry name" value="ARAC-FAMILY TRANSCRIPTIONAL REGULATOR"/>
    <property type="match status" value="1"/>
</dbReference>
<dbReference type="PROSITE" id="PS00041">
    <property type="entry name" value="HTH_ARAC_FAMILY_1"/>
    <property type="match status" value="1"/>
</dbReference>
<dbReference type="PROSITE" id="PS01124">
    <property type="entry name" value="HTH_ARAC_FAMILY_2"/>
    <property type="match status" value="1"/>
</dbReference>
<dbReference type="Pfam" id="PF12833">
    <property type="entry name" value="HTH_18"/>
    <property type="match status" value="1"/>
</dbReference>
<dbReference type="PRINTS" id="PR00032">
    <property type="entry name" value="HTHARAC"/>
</dbReference>
<evidence type="ECO:0000259" key="4">
    <source>
        <dbReference type="PROSITE" id="PS01124"/>
    </source>
</evidence>
<dbReference type="InterPro" id="IPR018062">
    <property type="entry name" value="HTH_AraC-typ_CS"/>
</dbReference>
<keyword evidence="3" id="KW-0804">Transcription</keyword>
<reference evidence="5" key="2">
    <citation type="journal article" date="2021" name="PeerJ">
        <title>Extensive microbial diversity within the chicken gut microbiome revealed by metagenomics and culture.</title>
        <authorList>
            <person name="Gilroy R."/>
            <person name="Ravi A."/>
            <person name="Getino M."/>
            <person name="Pursley I."/>
            <person name="Horton D.L."/>
            <person name="Alikhan N.F."/>
            <person name="Baker D."/>
            <person name="Gharbi K."/>
            <person name="Hall N."/>
            <person name="Watson M."/>
            <person name="Adriaenssens E.M."/>
            <person name="Foster-Nyarko E."/>
            <person name="Jarju S."/>
            <person name="Secka A."/>
            <person name="Antonio M."/>
            <person name="Oren A."/>
            <person name="Chaudhuri R.R."/>
            <person name="La Ragione R."/>
            <person name="Hildebrand F."/>
            <person name="Pallen M.J."/>
        </authorList>
    </citation>
    <scope>NUCLEOTIDE SEQUENCE</scope>
    <source>
        <strain evidence="5">ChiSjej5B23-6657</strain>
    </source>
</reference>
<feature type="domain" description="HTH araC/xylS-type" evidence="4">
    <location>
        <begin position="241"/>
        <end position="342"/>
    </location>
</feature>
<dbReference type="Proteomes" id="UP000823912">
    <property type="component" value="Unassembled WGS sequence"/>
</dbReference>
<evidence type="ECO:0000313" key="5">
    <source>
        <dbReference type="EMBL" id="HIR70601.1"/>
    </source>
</evidence>
<name>A0A9D1E9R1_9FIRM</name>
<accession>A0A9D1E9R1</accession>
<dbReference type="InterPro" id="IPR011051">
    <property type="entry name" value="RmlC_Cupin_sf"/>
</dbReference>
<reference evidence="5" key="1">
    <citation type="submission" date="2020-10" db="EMBL/GenBank/DDBJ databases">
        <authorList>
            <person name="Gilroy R."/>
        </authorList>
    </citation>
    <scope>NUCLEOTIDE SEQUENCE</scope>
    <source>
        <strain evidence="5">ChiSjej5B23-6657</strain>
    </source>
</reference>
<keyword evidence="2" id="KW-0238">DNA-binding</keyword>
<dbReference type="GO" id="GO:0043565">
    <property type="term" value="F:sequence-specific DNA binding"/>
    <property type="evidence" value="ECO:0007669"/>
    <property type="project" value="InterPro"/>
</dbReference>
<dbReference type="EMBL" id="DVHM01000082">
    <property type="protein sequence ID" value="HIR70601.1"/>
    <property type="molecule type" value="Genomic_DNA"/>
</dbReference>
<organism evidence="5 6">
    <name type="scientific">Candidatus Pullilachnospira gallistercoris</name>
    <dbReference type="NCBI Taxonomy" id="2840911"/>
    <lineage>
        <taxon>Bacteria</taxon>
        <taxon>Bacillati</taxon>
        <taxon>Bacillota</taxon>
        <taxon>Clostridia</taxon>
        <taxon>Lachnospirales</taxon>
        <taxon>Lachnospiraceae</taxon>
        <taxon>Lachnospiraceae incertae sedis</taxon>
        <taxon>Candidatus Pullilachnospira</taxon>
    </lineage>
</organism>
<evidence type="ECO:0000256" key="1">
    <source>
        <dbReference type="ARBA" id="ARBA00023015"/>
    </source>
</evidence>
<dbReference type="InterPro" id="IPR003313">
    <property type="entry name" value="AraC-bd"/>
</dbReference>